<comment type="caution">
    <text evidence="3">The sequence shown here is derived from an EMBL/GenBank/DDBJ whole genome shotgun (WGS) entry which is preliminary data.</text>
</comment>
<gene>
    <name evidence="3" type="ORF">QY95_02080</name>
</gene>
<keyword evidence="2" id="KW-0472">Membrane</keyword>
<name>A0A0F5I314_BACTR</name>
<evidence type="ECO:0000256" key="2">
    <source>
        <dbReference type="SAM" id="Phobius"/>
    </source>
</evidence>
<evidence type="ECO:0000313" key="4">
    <source>
        <dbReference type="Proteomes" id="UP000031563"/>
    </source>
</evidence>
<feature type="transmembrane region" description="Helical" evidence="2">
    <location>
        <begin position="6"/>
        <end position="25"/>
    </location>
</feature>
<dbReference type="AlphaFoldDB" id="A0A0F5I314"/>
<keyword evidence="2" id="KW-0812">Transmembrane</keyword>
<dbReference type="RefSeq" id="WP_039230403.1">
    <property type="nucleotide sequence ID" value="NZ_JWIQ02000007.1"/>
</dbReference>
<accession>A0A0F5I314</accession>
<keyword evidence="1" id="KW-0175">Coiled coil</keyword>
<keyword evidence="2" id="KW-1133">Transmembrane helix</keyword>
<protein>
    <submittedName>
        <fullName evidence="3">Uncharacterized protein</fullName>
    </submittedName>
</protein>
<keyword evidence="4" id="KW-1185">Reference proteome</keyword>
<feature type="coiled-coil region" evidence="1">
    <location>
        <begin position="25"/>
        <end position="52"/>
    </location>
</feature>
<organism evidence="3 4">
    <name type="scientific">Bacillus thermotolerans</name>
    <name type="common">Quasibacillus thermotolerans</name>
    <dbReference type="NCBI Taxonomy" id="1221996"/>
    <lineage>
        <taxon>Bacteria</taxon>
        <taxon>Bacillati</taxon>
        <taxon>Bacillota</taxon>
        <taxon>Bacilli</taxon>
        <taxon>Bacillales</taxon>
        <taxon>Bacillaceae</taxon>
        <taxon>Bacillus</taxon>
    </lineage>
</organism>
<dbReference type="EMBL" id="JWIR02000037">
    <property type="protein sequence ID" value="KKB39863.1"/>
    <property type="molecule type" value="Genomic_DNA"/>
</dbReference>
<sequence>MSQLVVLFLCLIGLPIAGFFGYSLIDRIIKKLDKKDERKAELERLNQLYECQGCGRLSRLYQRELARYDLFFEKGSREAIHLDICPHCKEGRTFSLMKKDVPFSDAHSDCLPLLETEYAEYQQELARNEALLYRSTTYAAESSFLKKK</sequence>
<dbReference type="STRING" id="1221996.QY95_02080"/>
<proteinExistence type="predicted"/>
<dbReference type="OrthoDB" id="2940462at2"/>
<dbReference type="Proteomes" id="UP000031563">
    <property type="component" value="Unassembled WGS sequence"/>
</dbReference>
<evidence type="ECO:0000256" key="1">
    <source>
        <dbReference type="SAM" id="Coils"/>
    </source>
</evidence>
<reference evidence="3" key="1">
    <citation type="submission" date="2015-02" db="EMBL/GenBank/DDBJ databases">
        <title>Genome Assembly of Bacillaceae bacterium MTCC 8252.</title>
        <authorList>
            <person name="Verma A."/>
            <person name="Khatri I."/>
            <person name="Mual P."/>
            <person name="Subramanian S."/>
            <person name="Krishnamurthi S."/>
        </authorList>
    </citation>
    <scope>NUCLEOTIDE SEQUENCE [LARGE SCALE GENOMIC DNA]</scope>
    <source>
        <strain evidence="3">MTCC 8252</strain>
    </source>
</reference>
<evidence type="ECO:0000313" key="3">
    <source>
        <dbReference type="EMBL" id="KKB39863.1"/>
    </source>
</evidence>